<evidence type="ECO:0000256" key="1">
    <source>
        <dbReference type="ARBA" id="ARBA00008675"/>
    </source>
</evidence>
<comment type="similarity">
    <text evidence="1">Belongs to the ClpA/ClpB family.</text>
</comment>
<keyword evidence="2" id="KW-0677">Repeat</keyword>
<dbReference type="KEGG" id="sof:NCTC11214_03788"/>
<evidence type="ECO:0000256" key="2">
    <source>
        <dbReference type="PROSITE-ProRule" id="PRU01251"/>
    </source>
</evidence>
<name>A0A3S4HSN7_SEROD</name>
<organism evidence="4 5">
    <name type="scientific">Serratia odorifera</name>
    <dbReference type="NCBI Taxonomy" id="618"/>
    <lineage>
        <taxon>Bacteria</taxon>
        <taxon>Pseudomonadati</taxon>
        <taxon>Pseudomonadota</taxon>
        <taxon>Gammaproteobacteria</taxon>
        <taxon>Enterobacterales</taxon>
        <taxon>Yersiniaceae</taxon>
        <taxon>Serratia</taxon>
    </lineage>
</organism>
<dbReference type="InterPro" id="IPR036628">
    <property type="entry name" value="Clp_N_dom_sf"/>
</dbReference>
<evidence type="ECO:0000259" key="3">
    <source>
        <dbReference type="PROSITE" id="PS51903"/>
    </source>
</evidence>
<evidence type="ECO:0000313" key="4">
    <source>
        <dbReference type="EMBL" id="VDZ61552.1"/>
    </source>
</evidence>
<dbReference type="AlphaFoldDB" id="A0A3S4HSN7"/>
<dbReference type="Pfam" id="PF02861">
    <property type="entry name" value="Clp_N"/>
    <property type="match status" value="1"/>
</dbReference>
<dbReference type="EMBL" id="LR134117">
    <property type="protein sequence ID" value="VDZ61552.1"/>
    <property type="molecule type" value="Genomic_DNA"/>
</dbReference>
<sequence length="172" mass="19349">MSEISRSVLFGKLDSLLFTSLESATAFCKLRGNPYVELAHWLHQLMQAQDGDLQQIFRHFAVDEAQLARDIVEALDRLPRGASAISDLSEHIDNAVERAWVYGSLKFGAQTIRGGHLLLGIQKNLQSAPPVEGHFRPVRAHQQRYFNGAVCRHHRPFCRKCTGTVRSAGCRR</sequence>
<dbReference type="SUPFAM" id="SSF81923">
    <property type="entry name" value="Double Clp-N motif"/>
    <property type="match status" value="1"/>
</dbReference>
<feature type="domain" description="Clp R" evidence="3">
    <location>
        <begin position="10"/>
        <end position="121"/>
    </location>
</feature>
<dbReference type="RefSeq" id="WP_422396495.1">
    <property type="nucleotide sequence ID" value="NZ_LR134117.1"/>
</dbReference>
<reference evidence="4 5" key="1">
    <citation type="submission" date="2018-12" db="EMBL/GenBank/DDBJ databases">
        <authorList>
            <consortium name="Pathogen Informatics"/>
        </authorList>
    </citation>
    <scope>NUCLEOTIDE SEQUENCE [LARGE SCALE GENOMIC DNA]</scope>
    <source>
        <strain evidence="4 5">NCTC11214</strain>
    </source>
</reference>
<accession>A0A3S4HSN7</accession>
<gene>
    <name evidence="4" type="primary">clpV1_2</name>
    <name evidence="4" type="ORF">NCTC11214_03788</name>
</gene>
<dbReference type="Proteomes" id="UP000281391">
    <property type="component" value="Chromosome"/>
</dbReference>
<proteinExistence type="inferred from homology"/>
<evidence type="ECO:0000313" key="5">
    <source>
        <dbReference type="Proteomes" id="UP000281391"/>
    </source>
</evidence>
<dbReference type="PROSITE" id="PS51903">
    <property type="entry name" value="CLP_R"/>
    <property type="match status" value="1"/>
</dbReference>
<dbReference type="InterPro" id="IPR004176">
    <property type="entry name" value="Clp_R_N"/>
</dbReference>
<dbReference type="Gene3D" id="1.10.1780.10">
    <property type="entry name" value="Clp, N-terminal domain"/>
    <property type="match status" value="1"/>
</dbReference>
<protein>
    <submittedName>
        <fullName evidence="4">Type VI secretion ATPase, ClpV1 family</fullName>
    </submittedName>
</protein>